<evidence type="ECO:0000313" key="2">
    <source>
        <dbReference type="Proteomes" id="UP000033870"/>
    </source>
</evidence>
<evidence type="ECO:0000313" key="1">
    <source>
        <dbReference type="EMBL" id="KKW42252.1"/>
    </source>
</evidence>
<accession>A0A0G2ALR5</accession>
<dbReference type="AlphaFoldDB" id="A0A0G2ALR5"/>
<dbReference type="STRING" id="1619044.UY92_C0009G0056"/>
<sequence length="458" mass="51313">MHHLETKQFLPRYFVADWPVTASSVRKLAEAGRRISVDNPKLDTVWQYARQITDFLATAADDPENFVLEPWERQVISLVETQPLEEAVSELAMLEQSIAKANRRGGAELSSGGLAEAVTLSAENLDFLKLGDDVRAEWQPFVQHIYSLEEFQAKTAAWEDLNVARLARSAVELSAAEHKKDAAQAILSLCLSLPVNDATQYTWEEAFLLTVFIQVVYRALPQLSEDDRISAVKNFFYRAIMLGVPVRQICAELVYDTDTPISYALEHRSLSQALADNVEKVVLSLDGPVSRPWSDTLSEYRSRARGGQDETNSAREYALDLYPEGAAEPRLREWYAEMLDIFVHLEKADLVPHNRGGELAPDEAYHNDLVQLIAWFGVGEAARKDLVGYFQTAGARVPLAAFHKSLEAAADLSQDTTVENALAWADALRSAGLLGPDEEILEFHENDGRFHWRRQLTA</sequence>
<reference evidence="1 2" key="1">
    <citation type="journal article" date="2015" name="Nature">
        <title>rRNA introns, odd ribosomes, and small enigmatic genomes across a large radiation of phyla.</title>
        <authorList>
            <person name="Brown C.T."/>
            <person name="Hug L.A."/>
            <person name="Thomas B.C."/>
            <person name="Sharon I."/>
            <person name="Castelle C.J."/>
            <person name="Singh A."/>
            <person name="Wilkins M.J."/>
            <person name="Williams K.H."/>
            <person name="Banfield J.F."/>
        </authorList>
    </citation>
    <scope>NUCLEOTIDE SEQUENCE [LARGE SCALE GENOMIC DNA]</scope>
</reference>
<gene>
    <name evidence="1" type="ORF">UY92_C0009G0056</name>
</gene>
<dbReference type="EMBL" id="LCRX01000009">
    <property type="protein sequence ID" value="KKW42252.1"/>
    <property type="molecule type" value="Genomic_DNA"/>
</dbReference>
<proteinExistence type="predicted"/>
<dbReference type="Proteomes" id="UP000033870">
    <property type="component" value="Unassembled WGS sequence"/>
</dbReference>
<protein>
    <submittedName>
        <fullName evidence="1">Uncharacterized protein</fullName>
    </submittedName>
</protein>
<organism evidence="1 2">
    <name type="scientific">Candidatus Magasanikbacteria bacterium GW2011_GWA2_56_11</name>
    <dbReference type="NCBI Taxonomy" id="1619044"/>
    <lineage>
        <taxon>Bacteria</taxon>
        <taxon>Candidatus Magasanikiibacteriota</taxon>
    </lineage>
</organism>
<comment type="caution">
    <text evidence="1">The sequence shown here is derived from an EMBL/GenBank/DDBJ whole genome shotgun (WGS) entry which is preliminary data.</text>
</comment>
<name>A0A0G2ALR5_9BACT</name>